<evidence type="ECO:0000256" key="5">
    <source>
        <dbReference type="ARBA" id="ARBA00040994"/>
    </source>
</evidence>
<dbReference type="GO" id="GO:0031514">
    <property type="term" value="C:motile cilium"/>
    <property type="evidence" value="ECO:0000318"/>
    <property type="project" value="GO_Central"/>
</dbReference>
<dbReference type="InterPro" id="IPR015943">
    <property type="entry name" value="WD40/YVTN_repeat-like_dom_sf"/>
</dbReference>
<keyword evidence="2 6" id="KW-0853">WD repeat</keyword>
<evidence type="ECO:0000256" key="6">
    <source>
        <dbReference type="PROSITE-ProRule" id="PRU00221"/>
    </source>
</evidence>
<dbReference type="FunCoup" id="A0A7M7P8D5">
    <property type="interactions" value="86"/>
</dbReference>
<feature type="compositionally biased region" description="Gly residues" evidence="7">
    <location>
        <begin position="111"/>
        <end position="125"/>
    </location>
</feature>
<dbReference type="EnsemblMetazoa" id="XM_030991449">
    <property type="protein sequence ID" value="XP_030847309"/>
    <property type="gene ID" value="LOC580274"/>
</dbReference>
<evidence type="ECO:0000313" key="8">
    <source>
        <dbReference type="EnsemblMetazoa" id="XP_030847309"/>
    </source>
</evidence>
<dbReference type="Pfam" id="PF00400">
    <property type="entry name" value="WD40"/>
    <property type="match status" value="4"/>
</dbReference>
<feature type="region of interest" description="Disordered" evidence="7">
    <location>
        <begin position="1"/>
        <end position="233"/>
    </location>
</feature>
<feature type="compositionally biased region" description="Acidic residues" evidence="7">
    <location>
        <begin position="154"/>
        <end position="164"/>
    </location>
</feature>
<protein>
    <recommendedName>
        <fullName evidence="5">Cilia- and flagella-associated protein 251</fullName>
    </recommendedName>
</protein>
<feature type="repeat" description="WD" evidence="6">
    <location>
        <begin position="595"/>
        <end position="636"/>
    </location>
</feature>
<dbReference type="InterPro" id="IPR050630">
    <property type="entry name" value="WD_repeat_EMAP"/>
</dbReference>
<dbReference type="SMART" id="SM00320">
    <property type="entry name" value="WD40"/>
    <property type="match status" value="7"/>
</dbReference>
<reference evidence="8" key="2">
    <citation type="submission" date="2021-01" db="UniProtKB">
        <authorList>
            <consortium name="EnsemblMetazoa"/>
        </authorList>
    </citation>
    <scope>IDENTIFICATION</scope>
</reference>
<dbReference type="InterPro" id="IPR001680">
    <property type="entry name" value="WD40_rpt"/>
</dbReference>
<name>A0A7M7P8D5_STRPU</name>
<dbReference type="CTD" id="144406"/>
<dbReference type="AlphaFoldDB" id="A0A7M7P8D5"/>
<dbReference type="PANTHER" id="PTHR13720:SF13">
    <property type="entry name" value="CILIA- AND FLAGELLA-ASSOCIATED PROTEIN 251"/>
    <property type="match status" value="1"/>
</dbReference>
<keyword evidence="4" id="KW-0966">Cell projection</keyword>
<accession>A0A7M7P8D5</accession>
<evidence type="ECO:0000256" key="7">
    <source>
        <dbReference type="SAM" id="MobiDB-lite"/>
    </source>
</evidence>
<feature type="compositionally biased region" description="Acidic residues" evidence="7">
    <location>
        <begin position="83"/>
        <end position="96"/>
    </location>
</feature>
<dbReference type="FunFam" id="2.130.10.10:FF:000427">
    <property type="entry name" value="WD repeat domain 66"/>
    <property type="match status" value="1"/>
</dbReference>
<keyword evidence="9" id="KW-1185">Reference proteome</keyword>
<evidence type="ECO:0000256" key="1">
    <source>
        <dbReference type="ARBA" id="ARBA00004138"/>
    </source>
</evidence>
<dbReference type="KEGG" id="spu:580274"/>
<dbReference type="SUPFAM" id="SSF47473">
    <property type="entry name" value="EF-hand"/>
    <property type="match status" value="1"/>
</dbReference>
<dbReference type="Gene3D" id="2.130.10.10">
    <property type="entry name" value="YVTN repeat-like/Quinoprotein amine dehydrogenase"/>
    <property type="match status" value="2"/>
</dbReference>
<keyword evidence="3" id="KW-0677">Repeat</keyword>
<dbReference type="OrthoDB" id="4899631at2759"/>
<sequence length="1145" mass="125649">MADDEKQPPPEEAPADEQQATENAEPSAETGGEGDEPQVTEQTEATLEPAEESTNNNDGDDEAEPADGGPAEPQEDDSKPAGDEGEATEVTEEQAEDGQKGEEPVEEGAQEEGGGAQEEGGGGQEVEGEKEEEVPQRARGMTPPTETKASETDNVPEEAAEEADAQLGGVTEEAPPQEGGEVGEQGIQEEEGQEPELMEPPSPNGVPDPPSSGPPLPKDVDKSRAESSAAQDYLNMDVTPNALNMTWSFGVNKYIPAINLTDQHRKMLIYVCGNTAVLSSYDKNTQKLLQGHCNNITCICASQDKRWVATADKGENSMIIIWDTYSGTPVQTIFDPHPDGGVVGMNMTLDAKYIVTLSAAKKQTLSIWDWTTNGEYPVASKELGVNYGQQTYVLFNPEDHYQIVSNSPTQVIFYKWGGEKIEVFAPPLTDQDFNRVVGNFSQSIFSQNSTRALTATAAGNVVVWDSNRPTSGPPSLEPSPNKKAFKLVRLQERGITVLTTTDRFVVTGDVLGHVKFYDLQLRMSNWYSELSVGPINSVSFAYVPEFNADAKPDSEYPKDATIHAKSFVTRDFIVSTSNAQVALVVADGVQVKMILEEHDKPIRALTTHPSQPFVVIGSFAGLLKVWNYENKQVMASRKFPRGNLIRCVGYDPTGSYLGVGFENGCVRILDALTLIDENPEPFRYSRDAVTHVTFSHDSKWMATADADFCVTVYKAESPNSQEPWVYMGKHRAHYKHIRGITFGVALDSGASRLLSLGEDRALVEYNLKTVAKDHLEVMSTDRIEQSGVPQCFAWYPPVTKEQFFITANNQFKFKLFNTTTKMCRRTVLAPTYGSPIQQIAVLPSEDPVNDPRYMAYVTKDKVGLHKIPPDGNPHNAMALIAHPSGVTNLACSYDGKHVFTAGGTDYSVHMWDTHFNALEAAVKLGGDDLIPFYGLMEGGREGELFKELENYFYYAQVRSQGVDTTDTRQVSTLIPLSEIPFVMRAMGHYPSEQEVEDMLNEIKFSEYVDTGEYVTEIELGTFIKLYVNHRPAFGISEQQLNWAFDILGYAEDETMEPEIERGELLELLQTKGEHMTEVEVAEYLTTLLGVNPEGGSSELGGYDHAGAQDILEEALPEEVTASMFAVELLGFGGAAEPSEGTVSPT</sequence>
<dbReference type="RefSeq" id="XP_030847309.1">
    <property type="nucleotide sequence ID" value="XM_030991449.1"/>
</dbReference>
<comment type="subcellular location">
    <subcellularLocation>
        <location evidence="1">Cell projection</location>
        <location evidence="1">Cilium</location>
    </subcellularLocation>
</comment>
<dbReference type="InParanoid" id="A0A7M7P8D5"/>
<reference evidence="9" key="1">
    <citation type="submission" date="2015-02" db="EMBL/GenBank/DDBJ databases">
        <title>Genome sequencing for Strongylocentrotus purpuratus.</title>
        <authorList>
            <person name="Murali S."/>
            <person name="Liu Y."/>
            <person name="Vee V."/>
            <person name="English A."/>
            <person name="Wang M."/>
            <person name="Skinner E."/>
            <person name="Han Y."/>
            <person name="Muzny D.M."/>
            <person name="Worley K.C."/>
            <person name="Gibbs R.A."/>
        </authorList>
    </citation>
    <scope>NUCLEOTIDE SEQUENCE</scope>
</reference>
<proteinExistence type="predicted"/>
<evidence type="ECO:0000313" key="9">
    <source>
        <dbReference type="Proteomes" id="UP000007110"/>
    </source>
</evidence>
<dbReference type="Proteomes" id="UP000007110">
    <property type="component" value="Unassembled WGS sequence"/>
</dbReference>
<feature type="repeat" description="WD" evidence="6">
    <location>
        <begin position="879"/>
        <end position="912"/>
    </location>
</feature>
<evidence type="ECO:0000256" key="3">
    <source>
        <dbReference type="ARBA" id="ARBA00022737"/>
    </source>
</evidence>
<dbReference type="InterPro" id="IPR011992">
    <property type="entry name" value="EF-hand-dom_pair"/>
</dbReference>
<organism evidence="8 9">
    <name type="scientific">Strongylocentrotus purpuratus</name>
    <name type="common">Purple sea urchin</name>
    <dbReference type="NCBI Taxonomy" id="7668"/>
    <lineage>
        <taxon>Eukaryota</taxon>
        <taxon>Metazoa</taxon>
        <taxon>Echinodermata</taxon>
        <taxon>Eleutherozoa</taxon>
        <taxon>Echinozoa</taxon>
        <taxon>Echinoidea</taxon>
        <taxon>Euechinoidea</taxon>
        <taxon>Echinacea</taxon>
        <taxon>Camarodonta</taxon>
        <taxon>Echinidea</taxon>
        <taxon>Strongylocentrotidae</taxon>
        <taxon>Strongylocentrotus</taxon>
    </lineage>
</organism>
<dbReference type="GeneID" id="580274"/>
<feature type="compositionally biased region" description="Acidic residues" evidence="7">
    <location>
        <begin position="187"/>
        <end position="197"/>
    </location>
</feature>
<dbReference type="PROSITE" id="PS50082">
    <property type="entry name" value="WD_REPEATS_2"/>
    <property type="match status" value="2"/>
</dbReference>
<feature type="compositionally biased region" description="Pro residues" evidence="7">
    <location>
        <begin position="198"/>
        <end position="217"/>
    </location>
</feature>
<dbReference type="InterPro" id="IPR036322">
    <property type="entry name" value="WD40_repeat_dom_sf"/>
</dbReference>
<evidence type="ECO:0000256" key="4">
    <source>
        <dbReference type="ARBA" id="ARBA00023273"/>
    </source>
</evidence>
<evidence type="ECO:0000256" key="2">
    <source>
        <dbReference type="ARBA" id="ARBA00022574"/>
    </source>
</evidence>
<dbReference type="OMA" id="YYAQIRA"/>
<dbReference type="Gene3D" id="1.10.238.10">
    <property type="entry name" value="EF-hand"/>
    <property type="match status" value="1"/>
</dbReference>
<dbReference type="SUPFAM" id="SSF50978">
    <property type="entry name" value="WD40 repeat-like"/>
    <property type="match status" value="2"/>
</dbReference>
<dbReference type="PANTHER" id="PTHR13720">
    <property type="entry name" value="WD-40 REPEAT PROTEIN"/>
    <property type="match status" value="1"/>
</dbReference>